<name>A0ABV5CYW9_9ACTN</name>
<sequence length="41" mass="4501">MRVRTMVRTTAVLLVAFGVAAVLGFTQAQEAWNLAGYTWSN</sequence>
<evidence type="ECO:0000313" key="1">
    <source>
        <dbReference type="EMBL" id="MFB6396979.1"/>
    </source>
</evidence>
<dbReference type="Proteomes" id="UP001582793">
    <property type="component" value="Unassembled WGS sequence"/>
</dbReference>
<accession>A0ABV5CYW9</accession>
<evidence type="ECO:0000313" key="2">
    <source>
        <dbReference type="Proteomes" id="UP001582793"/>
    </source>
</evidence>
<gene>
    <name evidence="1" type="ORF">AAFH96_28325</name>
</gene>
<keyword evidence="2" id="KW-1185">Reference proteome</keyword>
<comment type="caution">
    <text evidence="1">The sequence shown here is derived from an EMBL/GenBank/DDBJ whole genome shotgun (WGS) entry which is preliminary data.</text>
</comment>
<dbReference type="EMBL" id="JBCGDC010000117">
    <property type="protein sequence ID" value="MFB6396979.1"/>
    <property type="molecule type" value="Genomic_DNA"/>
</dbReference>
<proteinExistence type="predicted"/>
<reference evidence="1 2" key="1">
    <citation type="submission" date="2024-04" db="EMBL/GenBank/DDBJ databases">
        <title>Polymorphospora sp. isolated from Baiyangdian Lake in Xiong'an New Area.</title>
        <authorList>
            <person name="Zhang X."/>
            <person name="Liu J."/>
        </authorList>
    </citation>
    <scope>NUCLEOTIDE SEQUENCE [LARGE SCALE GENOMIC DNA]</scope>
    <source>
        <strain evidence="1 2">2-325</strain>
    </source>
</reference>
<protein>
    <submittedName>
        <fullName evidence="1">Uncharacterized protein</fullName>
    </submittedName>
</protein>
<organism evidence="1 2">
    <name type="scientific">Polymorphospora lycopeni</name>
    <dbReference type="NCBI Taxonomy" id="3140240"/>
    <lineage>
        <taxon>Bacteria</taxon>
        <taxon>Bacillati</taxon>
        <taxon>Actinomycetota</taxon>
        <taxon>Actinomycetes</taxon>
        <taxon>Micromonosporales</taxon>
        <taxon>Micromonosporaceae</taxon>
        <taxon>Polymorphospora</taxon>
    </lineage>
</organism>
<dbReference type="RefSeq" id="WP_364212528.1">
    <property type="nucleotide sequence ID" value="NZ_JBCGDC010000117.1"/>
</dbReference>